<name>A0AAG5DUS9_ANOAO</name>
<evidence type="ECO:0000313" key="3">
    <source>
        <dbReference type="Proteomes" id="UP000075880"/>
    </source>
</evidence>
<reference evidence="2" key="1">
    <citation type="submission" date="2024-04" db="UniProtKB">
        <authorList>
            <consortium name="EnsemblMetazoa"/>
        </authorList>
    </citation>
    <scope>IDENTIFICATION</scope>
    <source>
        <strain evidence="2">EBRO</strain>
    </source>
</reference>
<sequence>MVMDMDRVESRDQKISFGPKRSFDRKPKRSLPISCSHLLEADTGSELFLFLILGFLSLAAARFLQCGISCIGYFPLLFKG</sequence>
<evidence type="ECO:0000313" key="2">
    <source>
        <dbReference type="EnsemblMetazoa" id="ENSAATROPP014871"/>
    </source>
</evidence>
<proteinExistence type="predicted"/>
<evidence type="ECO:0000256" key="1">
    <source>
        <dbReference type="SAM" id="Phobius"/>
    </source>
</evidence>
<feature type="transmembrane region" description="Helical" evidence="1">
    <location>
        <begin position="47"/>
        <end position="74"/>
    </location>
</feature>
<organism evidence="2 3">
    <name type="scientific">Anopheles atroparvus</name>
    <name type="common">European mosquito</name>
    <dbReference type="NCBI Taxonomy" id="41427"/>
    <lineage>
        <taxon>Eukaryota</taxon>
        <taxon>Metazoa</taxon>
        <taxon>Ecdysozoa</taxon>
        <taxon>Arthropoda</taxon>
        <taxon>Hexapoda</taxon>
        <taxon>Insecta</taxon>
        <taxon>Pterygota</taxon>
        <taxon>Neoptera</taxon>
        <taxon>Endopterygota</taxon>
        <taxon>Diptera</taxon>
        <taxon>Nematocera</taxon>
        <taxon>Culicoidea</taxon>
        <taxon>Culicidae</taxon>
        <taxon>Anophelinae</taxon>
        <taxon>Anopheles</taxon>
    </lineage>
</organism>
<protein>
    <submittedName>
        <fullName evidence="2">Uncharacterized protein</fullName>
    </submittedName>
</protein>
<dbReference type="EnsemblMetazoa" id="ENSAATROPT016886">
    <property type="protein sequence ID" value="ENSAATROPP014871"/>
    <property type="gene ID" value="ENSAATROPG013825"/>
</dbReference>
<accession>A0AAG5DUS9</accession>
<keyword evidence="3" id="KW-1185">Reference proteome</keyword>
<keyword evidence="1" id="KW-0472">Membrane</keyword>
<dbReference type="AlphaFoldDB" id="A0AAG5DUS9"/>
<keyword evidence="1" id="KW-1133">Transmembrane helix</keyword>
<dbReference type="Proteomes" id="UP000075880">
    <property type="component" value="Unassembled WGS sequence"/>
</dbReference>
<keyword evidence="1" id="KW-0812">Transmembrane</keyword>